<evidence type="ECO:0000256" key="2">
    <source>
        <dbReference type="SAM" id="MobiDB-lite"/>
    </source>
</evidence>
<dbReference type="OrthoDB" id="9811471at2"/>
<dbReference type="Gene3D" id="3.90.1300.10">
    <property type="entry name" value="Amidase signature (AS) domain"/>
    <property type="match status" value="1"/>
</dbReference>
<feature type="domain" description="Amidase" evidence="3">
    <location>
        <begin position="34"/>
        <end position="457"/>
    </location>
</feature>
<sequence length="477" mass="50726">MHSNEYESHDGLALARLLDQGEVTPAELLECAITLAQTRGAELNAICYERYDESRALARDWQPRGVFRGLPFLLKDSGLASRRFPSSIGSRLFNDTQYSVDATLTERFDAAGFLPFARSTVPELCMAPTTEALRNGGPTLNPRNRERSAGGSSGGAAAAVAAGIVPIAHGSDGGGSIRIPAACCGVYGLKPTRGRVPMGPLRGEGWGGLAADGVISRSVRDTAAAMDAISGYQAGNPYAAPPKDGSYLDALAQPFDRPLRIAVWRSAFDDIEIDPISLAAVEHAAGLCRDLGHEIIDAAPPQVDYAGFVGAHATILAANIVLATDTKLGALGRALRDDDLEPALRDGYELGKTLSAARYVDSINRFHAMGRALESAFDGVDLILTPALTRLPERLGELMLVGTLMDYRRKISRYATFLAAINASGQPAATLPLSWTDDNVPVATQIIGRFGREDLVLRLSAQLEAAAPWAARKTIFG</sequence>
<accession>A0A261TZD3</accession>
<evidence type="ECO:0000259" key="3">
    <source>
        <dbReference type="Pfam" id="PF01425"/>
    </source>
</evidence>
<dbReference type="PROSITE" id="PS00571">
    <property type="entry name" value="AMIDASES"/>
    <property type="match status" value="1"/>
</dbReference>
<proteinExistence type="inferred from homology"/>
<reference evidence="4 5" key="1">
    <citation type="submission" date="2017-05" db="EMBL/GenBank/DDBJ databases">
        <title>Complete and WGS of Bordetella genogroups.</title>
        <authorList>
            <person name="Spilker T."/>
            <person name="LiPuma J."/>
        </authorList>
    </citation>
    <scope>NUCLEOTIDE SEQUENCE [LARGE SCALE GENOMIC DNA]</scope>
    <source>
        <strain evidence="4 5">AU10456</strain>
    </source>
</reference>
<gene>
    <name evidence="4" type="ORF">CAL25_01175</name>
</gene>
<name>A0A261TZD3_9BORD</name>
<dbReference type="EMBL" id="NEVP01000001">
    <property type="protein sequence ID" value="OZI55058.1"/>
    <property type="molecule type" value="Genomic_DNA"/>
</dbReference>
<dbReference type="SUPFAM" id="SSF75304">
    <property type="entry name" value="Amidase signature (AS) enzymes"/>
    <property type="match status" value="1"/>
</dbReference>
<dbReference type="Proteomes" id="UP000216913">
    <property type="component" value="Unassembled WGS sequence"/>
</dbReference>
<evidence type="ECO:0000313" key="4">
    <source>
        <dbReference type="EMBL" id="OZI55058.1"/>
    </source>
</evidence>
<dbReference type="AlphaFoldDB" id="A0A261TZD3"/>
<evidence type="ECO:0000256" key="1">
    <source>
        <dbReference type="ARBA" id="ARBA00009199"/>
    </source>
</evidence>
<dbReference type="Pfam" id="PF01425">
    <property type="entry name" value="Amidase"/>
    <property type="match status" value="1"/>
</dbReference>
<dbReference type="InterPro" id="IPR000120">
    <property type="entry name" value="Amidase"/>
</dbReference>
<comment type="caution">
    <text evidence="4">The sequence shown here is derived from an EMBL/GenBank/DDBJ whole genome shotgun (WGS) entry which is preliminary data.</text>
</comment>
<organism evidence="4 5">
    <name type="scientific">Bordetella genomosp. 5</name>
    <dbReference type="NCBI Taxonomy" id="1395608"/>
    <lineage>
        <taxon>Bacteria</taxon>
        <taxon>Pseudomonadati</taxon>
        <taxon>Pseudomonadota</taxon>
        <taxon>Betaproteobacteria</taxon>
        <taxon>Burkholderiales</taxon>
        <taxon>Alcaligenaceae</taxon>
        <taxon>Bordetella</taxon>
    </lineage>
</organism>
<protein>
    <submittedName>
        <fullName evidence="4">Amidase</fullName>
    </submittedName>
</protein>
<evidence type="ECO:0000313" key="5">
    <source>
        <dbReference type="Proteomes" id="UP000216913"/>
    </source>
</evidence>
<dbReference type="GO" id="GO:0003824">
    <property type="term" value="F:catalytic activity"/>
    <property type="evidence" value="ECO:0007669"/>
    <property type="project" value="InterPro"/>
</dbReference>
<keyword evidence="5" id="KW-1185">Reference proteome</keyword>
<comment type="similarity">
    <text evidence="1">Belongs to the amidase family.</text>
</comment>
<dbReference type="RefSeq" id="WP_094798113.1">
    <property type="nucleotide sequence ID" value="NZ_NEVP01000001.1"/>
</dbReference>
<dbReference type="InterPro" id="IPR020556">
    <property type="entry name" value="Amidase_CS"/>
</dbReference>
<feature type="region of interest" description="Disordered" evidence="2">
    <location>
        <begin position="132"/>
        <end position="153"/>
    </location>
</feature>
<dbReference type="PANTHER" id="PTHR11895:SF7">
    <property type="entry name" value="GLUTAMYL-TRNA(GLN) AMIDOTRANSFERASE SUBUNIT A, MITOCHONDRIAL"/>
    <property type="match status" value="1"/>
</dbReference>
<dbReference type="InterPro" id="IPR036928">
    <property type="entry name" value="AS_sf"/>
</dbReference>
<dbReference type="InterPro" id="IPR023631">
    <property type="entry name" value="Amidase_dom"/>
</dbReference>
<dbReference type="PANTHER" id="PTHR11895">
    <property type="entry name" value="TRANSAMIDASE"/>
    <property type="match status" value="1"/>
</dbReference>